<dbReference type="AlphaFoldDB" id="A0A6N3AYK7"/>
<feature type="transmembrane region" description="Helical" evidence="1">
    <location>
        <begin position="415"/>
        <end position="434"/>
    </location>
</feature>
<organism evidence="2">
    <name type="scientific">Intestinibacter bartlettii</name>
    <dbReference type="NCBI Taxonomy" id="261299"/>
    <lineage>
        <taxon>Bacteria</taxon>
        <taxon>Bacillati</taxon>
        <taxon>Bacillota</taxon>
        <taxon>Clostridia</taxon>
        <taxon>Peptostreptococcales</taxon>
        <taxon>Peptostreptococcaceae</taxon>
        <taxon>Intestinibacter</taxon>
    </lineage>
</organism>
<feature type="transmembrane region" description="Helical" evidence="1">
    <location>
        <begin position="476"/>
        <end position="501"/>
    </location>
</feature>
<feature type="transmembrane region" description="Helical" evidence="1">
    <location>
        <begin position="156"/>
        <end position="177"/>
    </location>
</feature>
<feature type="transmembrane region" description="Helical" evidence="1">
    <location>
        <begin position="340"/>
        <end position="366"/>
    </location>
</feature>
<feature type="transmembrane region" description="Helical" evidence="1">
    <location>
        <begin position="303"/>
        <end position="328"/>
    </location>
</feature>
<name>A0A6N3AYK7_9FIRM</name>
<evidence type="ECO:0000256" key="1">
    <source>
        <dbReference type="SAM" id="Phobius"/>
    </source>
</evidence>
<feature type="transmembrane region" description="Helical" evidence="1">
    <location>
        <begin position="127"/>
        <end position="150"/>
    </location>
</feature>
<keyword evidence="1" id="KW-1133">Transmembrane helix</keyword>
<feature type="transmembrane region" description="Helical" evidence="1">
    <location>
        <begin position="32"/>
        <end position="50"/>
    </location>
</feature>
<feature type="transmembrane region" description="Helical" evidence="1">
    <location>
        <begin position="184"/>
        <end position="204"/>
    </location>
</feature>
<dbReference type="InterPro" id="IPR004697">
    <property type="entry name" value="AbgT"/>
</dbReference>
<keyword evidence="1" id="KW-0472">Membrane</keyword>
<feature type="transmembrane region" description="Helical" evidence="1">
    <location>
        <begin position="216"/>
        <end position="234"/>
    </location>
</feature>
<dbReference type="PANTHER" id="PTHR30282">
    <property type="entry name" value="P-AMINOBENZOYL GLUTAMATE TRANSPORTER"/>
    <property type="match status" value="1"/>
</dbReference>
<keyword evidence="1" id="KW-0812">Transmembrane</keyword>
<dbReference type="PANTHER" id="PTHR30282:SF0">
    <property type="entry name" value="P-AMINOBENZOYL-GLUTAMATE TRANSPORT PROTEIN"/>
    <property type="match status" value="1"/>
</dbReference>
<dbReference type="GO" id="GO:1902604">
    <property type="term" value="P:p-aminobenzoyl-glutamate transmembrane transport"/>
    <property type="evidence" value="ECO:0007669"/>
    <property type="project" value="InterPro"/>
</dbReference>
<feature type="transmembrane region" description="Helical" evidence="1">
    <location>
        <begin position="446"/>
        <end position="464"/>
    </location>
</feature>
<feature type="transmembrane region" description="Helical" evidence="1">
    <location>
        <begin position="271"/>
        <end position="291"/>
    </location>
</feature>
<reference evidence="2" key="1">
    <citation type="submission" date="2019-11" db="EMBL/GenBank/DDBJ databases">
        <authorList>
            <person name="Feng L."/>
        </authorList>
    </citation>
    <scope>NUCLEOTIDE SEQUENCE</scope>
    <source>
        <strain evidence="2">IbartlettiiLFYP30</strain>
    </source>
</reference>
<evidence type="ECO:0000313" key="2">
    <source>
        <dbReference type="EMBL" id="VYT92662.1"/>
    </source>
</evidence>
<feature type="transmembrane region" description="Helical" evidence="1">
    <location>
        <begin position="386"/>
        <end position="408"/>
    </location>
</feature>
<gene>
    <name evidence="2" type="primary">abgT</name>
    <name evidence="2" type="ORF">IBLFYP30_01338</name>
</gene>
<sequence length="514" mass="54694">MKKREVAVEKQSLFMRFLNGVEVVGNKLPDPVTIFFILWFVVIAISAIVAKSGVSAVHPGTGETVTGVNLLSKEQLQLFLNNIVTNFTGFAPLGLVLVTMLGAGLAEKVGMMEVMLKSVADKIPAKLVTAAIIFIGIMANAVADAGFVVFPPLAALIFLGLGRHPLTGMFAAYAGVAAGFSANLIISMLDALVAGFTIPAAQIIDPNYTSTPAMNYYFLIASCFVLTAVGTFVTERYVAPRFDGTPYEDTGYDANAEVTPKEKKALKCAGIAVLIYAAIVVALCIGPNAFMKDPETGSLLASAAPLMAGMVPLITLLFFIPGIVYGIVAGKIKNDKDVAALLYESMAGMGSYIVLAFAAGQFLALFNSSNLSSLLAIKGAEWLKGVGLTGPVLIVVFVLFAGFINLFVGSCSAKWAIMAPIFVPMFMLLGYSPALTQMAYRIGDSITNPISPIFTYFPVILAYAKKYDKNMGIGTIMSAMLPFSLLFAVVWIIVLVIFMQFNIPLGPSGPIYYK</sequence>
<accession>A0A6N3AYK7</accession>
<dbReference type="EMBL" id="CACRUE010000022">
    <property type="protein sequence ID" value="VYT92662.1"/>
    <property type="molecule type" value="Genomic_DNA"/>
</dbReference>
<proteinExistence type="predicted"/>
<protein>
    <submittedName>
        <fullName evidence="2">p-aminobenzoyl-glutamate transport protein</fullName>
    </submittedName>
</protein>
<dbReference type="GO" id="GO:0015558">
    <property type="term" value="F:secondary active p-aminobenzoyl-glutamate transmembrane transporter activity"/>
    <property type="evidence" value="ECO:0007669"/>
    <property type="project" value="InterPro"/>
</dbReference>
<dbReference type="Pfam" id="PF03806">
    <property type="entry name" value="ABG_transport"/>
    <property type="match status" value="1"/>
</dbReference>
<feature type="transmembrane region" description="Helical" evidence="1">
    <location>
        <begin position="83"/>
        <end position="106"/>
    </location>
</feature>